<dbReference type="InterPro" id="IPR051113">
    <property type="entry name" value="Integrator_subunit6"/>
</dbReference>
<evidence type="ECO:0000313" key="3">
    <source>
        <dbReference type="EMBL" id="VFV25265.1"/>
    </source>
</evidence>
<sequence length="272" mass="30178">MSSLMDSTFKLYSIKVFSTDYPLSHWSALLKQIANYEKNLKTTASPSQKTNPEQPKRLYTLSYLLQDDNKLNLLIWFSGATVTHKVRDKKMKNNPTPPDGFLPNAAAPAVTNVAGNGIPLNQQDSLSDDFAKDGLSHKPGSNSPGGGAKNSSVSVGDPKVPAVPSTGVVPKEVPMSAALAQKINNDIKHQLMKGVRKFGRRYERIFTLFEEVQGPLVVKKQFVEFTVKEAARFKRAVLIQQLEKVLENLESCCHLKNVNHKKSRELCSCKDH</sequence>
<feature type="domain" description="INTS6/SAGE1/DDX26B/CT45 C-terminal" evidence="2">
    <location>
        <begin position="182"/>
        <end position="244"/>
    </location>
</feature>
<protein>
    <recommendedName>
        <fullName evidence="2">INTS6/SAGE1/DDX26B/CT45 C-terminal domain-containing protein</fullName>
    </recommendedName>
</protein>
<keyword evidence="4" id="KW-1185">Reference proteome</keyword>
<organism evidence="3 4">
    <name type="scientific">Lynx pardinus</name>
    <name type="common">Iberian lynx</name>
    <name type="synonym">Felis pardina</name>
    <dbReference type="NCBI Taxonomy" id="191816"/>
    <lineage>
        <taxon>Eukaryota</taxon>
        <taxon>Metazoa</taxon>
        <taxon>Chordata</taxon>
        <taxon>Craniata</taxon>
        <taxon>Vertebrata</taxon>
        <taxon>Euteleostomi</taxon>
        <taxon>Mammalia</taxon>
        <taxon>Eutheria</taxon>
        <taxon>Laurasiatheria</taxon>
        <taxon>Carnivora</taxon>
        <taxon>Feliformia</taxon>
        <taxon>Felidae</taxon>
        <taxon>Felinae</taxon>
        <taxon>Lynx</taxon>
    </lineage>
</organism>
<dbReference type="PANTHER" id="PTHR12957">
    <property type="entry name" value="DEAD/H BOX POLYPEPTIDE 26/DICE1-RELATED"/>
    <property type="match status" value="1"/>
</dbReference>
<dbReference type="GO" id="GO:0032039">
    <property type="term" value="C:integrator complex"/>
    <property type="evidence" value="ECO:0007669"/>
    <property type="project" value="TreeGrafter"/>
</dbReference>
<evidence type="ECO:0000313" key="4">
    <source>
        <dbReference type="Proteomes" id="UP000386466"/>
    </source>
</evidence>
<dbReference type="InterPro" id="IPR029307">
    <property type="entry name" value="INT_SG_DDX_CT_C"/>
</dbReference>
<proteinExistence type="predicted"/>
<accession>A0A485MW51</accession>
<evidence type="ECO:0000259" key="2">
    <source>
        <dbReference type="Pfam" id="PF15300"/>
    </source>
</evidence>
<dbReference type="PANTHER" id="PTHR12957:SF36">
    <property type="entry name" value="SAGE1-LIKE PROTEIN-RELATED"/>
    <property type="match status" value="1"/>
</dbReference>
<name>A0A485MW51_LYNPA</name>
<dbReference type="Pfam" id="PF15300">
    <property type="entry name" value="INT_SG_DDX_CT_C"/>
    <property type="match status" value="1"/>
</dbReference>
<dbReference type="EMBL" id="CAAGRJ010007358">
    <property type="protein sequence ID" value="VFV25265.1"/>
    <property type="molecule type" value="Genomic_DNA"/>
</dbReference>
<reference evidence="3 4" key="1">
    <citation type="submission" date="2019-01" db="EMBL/GenBank/DDBJ databases">
        <authorList>
            <person name="Alioto T."/>
            <person name="Alioto T."/>
        </authorList>
    </citation>
    <scope>NUCLEOTIDE SEQUENCE [LARGE SCALE GENOMIC DNA]</scope>
</reference>
<dbReference type="GO" id="GO:0034472">
    <property type="term" value="P:snRNA 3'-end processing"/>
    <property type="evidence" value="ECO:0007669"/>
    <property type="project" value="TreeGrafter"/>
</dbReference>
<gene>
    <name evidence="3" type="ORF">LYPA_23C003633</name>
</gene>
<dbReference type="AlphaFoldDB" id="A0A485MW51"/>
<dbReference type="Proteomes" id="UP000386466">
    <property type="component" value="Unassembled WGS sequence"/>
</dbReference>
<feature type="region of interest" description="Disordered" evidence="1">
    <location>
        <begin position="114"/>
        <end position="168"/>
    </location>
</feature>
<evidence type="ECO:0000256" key="1">
    <source>
        <dbReference type="SAM" id="MobiDB-lite"/>
    </source>
</evidence>